<evidence type="ECO:0000256" key="3">
    <source>
        <dbReference type="SAM" id="SignalP"/>
    </source>
</evidence>
<dbReference type="PANTHER" id="PTHR43649:SF33">
    <property type="entry name" value="POLYGALACTURONAN_RHAMNOGALACTURONAN-BINDING PROTEIN YTCQ"/>
    <property type="match status" value="1"/>
</dbReference>
<dbReference type="RefSeq" id="WP_277566321.1">
    <property type="nucleotide sequence ID" value="NZ_JAPDHZ010000003.1"/>
</dbReference>
<dbReference type="PROSITE" id="PS51257">
    <property type="entry name" value="PROKAR_LIPOPROTEIN"/>
    <property type="match status" value="1"/>
</dbReference>
<proteinExistence type="predicted"/>
<dbReference type="InterPro" id="IPR050490">
    <property type="entry name" value="Bact_solute-bd_prot1"/>
</dbReference>
<comment type="caution">
    <text evidence="4">The sequence shown here is derived from an EMBL/GenBank/DDBJ whole genome shotgun (WGS) entry which is preliminary data.</text>
</comment>
<feature type="compositionally biased region" description="Low complexity" evidence="2">
    <location>
        <begin position="31"/>
        <end position="63"/>
    </location>
</feature>
<keyword evidence="1 3" id="KW-0732">Signal</keyword>
<sequence>MRKKSKLNLLSVLLLTAIMLVTACSKSNNGAESSQSASPSPSPTASGTASASAEPSASATSAEKQPFTFTMNTDNPNMNWSSDVAKEITKRTGATIKWDIITGDFRTKMNVWLAAGDYPEVINIHDNTLQSYIQAKAVLDLTDLIKEHAPNIMKAYHNDLSLLQDKNDGKIYGLLQPPTDKVNNLLEKGWIAIQTAVLKDAGYPQIKTLEDVHKIVADYMKKNPEIGGGKTIGFSNFGEANQLFNNFDSAARQYAGFPNTAGYYVDDQWNARYRFFEPGYTDFFKFLNQINKEGLFDPESLVQTQDQFTTKCNQGRVLVIFGGGFDCNASLESNNMADHSYVWFDIVAPGKTKMVATPVTYANRGGEMWLSITKNAKDPVRIIEFYDDMFKLENQILVGWGFEGKYYTVENGKRVVTDWLVDQYKTHPDTFWEDVGLGYARQMSANYGAGFTLSDGDFAMWQFSESWIQKTTSPVVVDTLAKYGAKTQADLLVKGTERTYPRTAGKGTDEMKKFNTEAIAEWGKTLPKFILEKDPSKLDGIWQGLEKTLKDKGLDKINEAATQIYKEAAKEQNM</sequence>
<evidence type="ECO:0000313" key="5">
    <source>
        <dbReference type="Proteomes" id="UP001153387"/>
    </source>
</evidence>
<name>A0A9X4QNL1_9BACL</name>
<accession>A0A9X4QNL1</accession>
<evidence type="ECO:0008006" key="6">
    <source>
        <dbReference type="Google" id="ProtNLM"/>
    </source>
</evidence>
<organism evidence="4 5">
    <name type="scientific">Cohnella ginsengisoli</name>
    <dbReference type="NCBI Taxonomy" id="425004"/>
    <lineage>
        <taxon>Bacteria</taxon>
        <taxon>Bacillati</taxon>
        <taxon>Bacillota</taxon>
        <taxon>Bacilli</taxon>
        <taxon>Bacillales</taxon>
        <taxon>Paenibacillaceae</taxon>
        <taxon>Cohnella</taxon>
    </lineage>
</organism>
<feature type="signal peptide" evidence="3">
    <location>
        <begin position="1"/>
        <end position="23"/>
    </location>
</feature>
<dbReference type="Proteomes" id="UP001153387">
    <property type="component" value="Unassembled WGS sequence"/>
</dbReference>
<protein>
    <recommendedName>
        <fullName evidence="6">Extracellular solute-binding protein</fullName>
    </recommendedName>
</protein>
<reference evidence="4 5" key="1">
    <citation type="submission" date="2022-10" db="EMBL/GenBank/DDBJ databases">
        <title>Comparative genomic analysis of Cohnella hashimotonis sp. nov., isolated from the International Space Station.</title>
        <authorList>
            <person name="Simpson A."/>
            <person name="Venkateswaran K."/>
        </authorList>
    </citation>
    <scope>NUCLEOTIDE SEQUENCE [LARGE SCALE GENOMIC DNA]</scope>
    <source>
        <strain evidence="4 5">DSM 18997</strain>
    </source>
</reference>
<dbReference type="SUPFAM" id="SSF53850">
    <property type="entry name" value="Periplasmic binding protein-like II"/>
    <property type="match status" value="1"/>
</dbReference>
<keyword evidence="5" id="KW-1185">Reference proteome</keyword>
<feature type="chain" id="PRO_5040934691" description="Extracellular solute-binding protein" evidence="3">
    <location>
        <begin position="24"/>
        <end position="574"/>
    </location>
</feature>
<dbReference type="AlphaFoldDB" id="A0A9X4QNL1"/>
<evidence type="ECO:0000313" key="4">
    <source>
        <dbReference type="EMBL" id="MDG0792532.1"/>
    </source>
</evidence>
<evidence type="ECO:0000256" key="1">
    <source>
        <dbReference type="ARBA" id="ARBA00022729"/>
    </source>
</evidence>
<dbReference type="PANTHER" id="PTHR43649">
    <property type="entry name" value="ARABINOSE-BINDING PROTEIN-RELATED"/>
    <property type="match status" value="1"/>
</dbReference>
<feature type="region of interest" description="Disordered" evidence="2">
    <location>
        <begin position="28"/>
        <end position="63"/>
    </location>
</feature>
<dbReference type="EMBL" id="JAPDHZ010000003">
    <property type="protein sequence ID" value="MDG0792532.1"/>
    <property type="molecule type" value="Genomic_DNA"/>
</dbReference>
<evidence type="ECO:0000256" key="2">
    <source>
        <dbReference type="SAM" id="MobiDB-lite"/>
    </source>
</evidence>
<dbReference type="Gene3D" id="3.40.190.10">
    <property type="entry name" value="Periplasmic binding protein-like II"/>
    <property type="match status" value="2"/>
</dbReference>
<gene>
    <name evidence="4" type="ORF">OMP38_17870</name>
</gene>